<feature type="domain" description="UDP N-acetylglucosamine O-acyltransferase C-terminal" evidence="6">
    <location>
        <begin position="174"/>
        <end position="255"/>
    </location>
</feature>
<keyword evidence="1" id="KW-0444">Lipid biosynthesis</keyword>
<dbReference type="Pfam" id="PF13720">
    <property type="entry name" value="Acetyltransf_11"/>
    <property type="match status" value="1"/>
</dbReference>
<dbReference type="PANTHER" id="PTHR43480">
    <property type="entry name" value="ACYL-[ACYL-CARRIER-PROTEIN]--UDP-N-ACETYLGLUCOSAMINE O-ACYLTRANSFERASE"/>
    <property type="match status" value="1"/>
</dbReference>
<keyword evidence="4" id="KW-0443">Lipid metabolism</keyword>
<evidence type="ECO:0000256" key="3">
    <source>
        <dbReference type="ARBA" id="ARBA00022679"/>
    </source>
</evidence>
<dbReference type="EMBL" id="UOFL01000058">
    <property type="protein sequence ID" value="VAW74452.1"/>
    <property type="molecule type" value="Genomic_DNA"/>
</dbReference>
<dbReference type="InterPro" id="IPR001451">
    <property type="entry name" value="Hexapep"/>
</dbReference>
<evidence type="ECO:0000256" key="1">
    <source>
        <dbReference type="ARBA" id="ARBA00022516"/>
    </source>
</evidence>
<proteinExistence type="inferred from homology"/>
<evidence type="ECO:0000259" key="6">
    <source>
        <dbReference type="Pfam" id="PF13720"/>
    </source>
</evidence>
<dbReference type="InterPro" id="IPR029098">
    <property type="entry name" value="Acetyltransf_C"/>
</dbReference>
<dbReference type="EC" id="2.3.1.129" evidence="7"/>
<dbReference type="PANTHER" id="PTHR43480:SF1">
    <property type="entry name" value="ACYL-[ACYL-CARRIER-PROTEIN]--UDP-N-ACETYLGLUCOSAMINE O-ACYLTRANSFERASE, MITOCHONDRIAL-RELATED"/>
    <property type="match status" value="1"/>
</dbReference>
<dbReference type="GO" id="GO:0009245">
    <property type="term" value="P:lipid A biosynthetic process"/>
    <property type="evidence" value="ECO:0007669"/>
    <property type="project" value="UniProtKB-KW"/>
</dbReference>
<dbReference type="SUPFAM" id="SSF51161">
    <property type="entry name" value="Trimeric LpxA-like enzymes"/>
    <property type="match status" value="1"/>
</dbReference>
<dbReference type="HAMAP" id="MF_00387">
    <property type="entry name" value="LpxA"/>
    <property type="match status" value="1"/>
</dbReference>
<keyword evidence="2" id="KW-0441">Lipid A biosynthesis</keyword>
<dbReference type="PIRSF" id="PIRSF000456">
    <property type="entry name" value="UDP-GlcNAc_acltr"/>
    <property type="match status" value="1"/>
</dbReference>
<dbReference type="GO" id="GO:0008780">
    <property type="term" value="F:acyl-[acyl-carrier-protein]-UDP-N-acetylglucosamine O-acyltransferase activity"/>
    <property type="evidence" value="ECO:0007669"/>
    <property type="project" value="UniProtKB-EC"/>
</dbReference>
<dbReference type="Gene3D" id="2.160.10.10">
    <property type="entry name" value="Hexapeptide repeat proteins"/>
    <property type="match status" value="1"/>
</dbReference>
<dbReference type="InterPro" id="IPR037157">
    <property type="entry name" value="Acetyltransf_C_sf"/>
</dbReference>
<name>A0A3B0YGJ2_9ZZZZ</name>
<sequence length="256" mass="27850">MIHERAIVNPAAVLAHDVEVGPFSVIEEGVEIGEGTVIGPHVVISGPTKIGKRNKIFQFSSIGAAPQDKKYDNEPTELIIGDDNTIRENVTLNRGTTQGGGVTKIGSRNWIMAYVHLAHDCIVGNDTVLANGTTLAGHVTIDDFAILGGFTLIHQFCQIGAYSFTAFSTGIKQDVPPYVMVSGHAGSPHGLNIEGLRRHGFDKDQIRNIKKCYKLLYKSGMKLDVAKQEIKAIAKDCPEIKILTEFLDKSTRSIVR</sequence>
<dbReference type="AlphaFoldDB" id="A0A3B0YGJ2"/>
<keyword evidence="5 7" id="KW-0012">Acyltransferase</keyword>
<evidence type="ECO:0000313" key="7">
    <source>
        <dbReference type="EMBL" id="VAW74452.1"/>
    </source>
</evidence>
<dbReference type="InterPro" id="IPR011004">
    <property type="entry name" value="Trimer_LpxA-like_sf"/>
</dbReference>
<protein>
    <submittedName>
        <fullName evidence="7">Acyl-[acyl-carrier-protein]--UDP-N-acetylglucosamine O-acyltransferase</fullName>
        <ecNumber evidence="7">2.3.1.129</ecNumber>
    </submittedName>
</protein>
<evidence type="ECO:0000256" key="2">
    <source>
        <dbReference type="ARBA" id="ARBA00022556"/>
    </source>
</evidence>
<reference evidence="7" key="1">
    <citation type="submission" date="2018-06" db="EMBL/GenBank/DDBJ databases">
        <authorList>
            <person name="Zhirakovskaya E."/>
        </authorList>
    </citation>
    <scope>NUCLEOTIDE SEQUENCE</scope>
</reference>
<dbReference type="Gene3D" id="1.20.1180.10">
    <property type="entry name" value="Udp N-acetylglucosamine O-acyltransferase, C-terminal domain"/>
    <property type="match status" value="1"/>
</dbReference>
<gene>
    <name evidence="7" type="ORF">MNBD_GAMMA12-186</name>
</gene>
<dbReference type="NCBIfam" id="TIGR01852">
    <property type="entry name" value="lipid_A_lpxA"/>
    <property type="match status" value="1"/>
</dbReference>
<dbReference type="CDD" id="cd03351">
    <property type="entry name" value="LbH_UDP-GlcNAc_AT"/>
    <property type="match status" value="1"/>
</dbReference>
<organism evidence="7">
    <name type="scientific">hydrothermal vent metagenome</name>
    <dbReference type="NCBI Taxonomy" id="652676"/>
    <lineage>
        <taxon>unclassified sequences</taxon>
        <taxon>metagenomes</taxon>
        <taxon>ecological metagenomes</taxon>
    </lineage>
</organism>
<dbReference type="GO" id="GO:0016020">
    <property type="term" value="C:membrane"/>
    <property type="evidence" value="ECO:0007669"/>
    <property type="project" value="GOC"/>
</dbReference>
<dbReference type="InterPro" id="IPR010137">
    <property type="entry name" value="Lipid_A_LpxA"/>
</dbReference>
<dbReference type="NCBIfam" id="NF003657">
    <property type="entry name" value="PRK05289.1"/>
    <property type="match status" value="1"/>
</dbReference>
<evidence type="ECO:0000256" key="4">
    <source>
        <dbReference type="ARBA" id="ARBA00023098"/>
    </source>
</evidence>
<keyword evidence="3 7" id="KW-0808">Transferase</keyword>
<evidence type="ECO:0000256" key="5">
    <source>
        <dbReference type="ARBA" id="ARBA00023315"/>
    </source>
</evidence>
<dbReference type="Pfam" id="PF00132">
    <property type="entry name" value="Hexapep"/>
    <property type="match status" value="2"/>
</dbReference>
<accession>A0A3B0YGJ2</accession>